<accession>A0A229SLX8</accession>
<dbReference type="EMBL" id="NMUL01000070">
    <property type="protein sequence ID" value="OXM59800.1"/>
    <property type="molecule type" value="Genomic_DNA"/>
</dbReference>
<name>A0A229SLX8_9PSEU</name>
<comment type="caution">
    <text evidence="2">The sequence shown here is derived from an EMBL/GenBank/DDBJ whole genome shotgun (WGS) entry which is preliminary data.</text>
</comment>
<protein>
    <submittedName>
        <fullName evidence="2">Uncharacterized protein</fullName>
    </submittedName>
</protein>
<reference evidence="3" key="1">
    <citation type="submission" date="2017-07" db="EMBL/GenBank/DDBJ databases">
        <title>Comparative genome mining reveals phylogenetic distribution patterns of secondary metabolites in Amycolatopsis.</title>
        <authorList>
            <person name="Adamek M."/>
            <person name="Alanjary M."/>
            <person name="Sales-Ortells H."/>
            <person name="Goodfellow M."/>
            <person name="Bull A.T."/>
            <person name="Kalinowski J."/>
            <person name="Ziemert N."/>
        </authorList>
    </citation>
    <scope>NUCLEOTIDE SEQUENCE [LARGE SCALE GENOMIC DNA]</scope>
    <source>
        <strain evidence="3">H5</strain>
    </source>
</reference>
<organism evidence="2 3">
    <name type="scientific">Amycolatopsis vastitatis</name>
    <dbReference type="NCBI Taxonomy" id="1905142"/>
    <lineage>
        <taxon>Bacteria</taxon>
        <taxon>Bacillati</taxon>
        <taxon>Actinomycetota</taxon>
        <taxon>Actinomycetes</taxon>
        <taxon>Pseudonocardiales</taxon>
        <taxon>Pseudonocardiaceae</taxon>
        <taxon>Amycolatopsis</taxon>
    </lineage>
</organism>
<dbReference type="Proteomes" id="UP000215199">
    <property type="component" value="Unassembled WGS sequence"/>
</dbReference>
<feature type="region of interest" description="Disordered" evidence="1">
    <location>
        <begin position="26"/>
        <end position="64"/>
    </location>
</feature>
<proteinExistence type="predicted"/>
<dbReference type="AlphaFoldDB" id="A0A229SLX8"/>
<sequence>MVTRIEQLRRGRKYSARRPGHTVHLGVKKTGQIPDGGGWRAHSKGSNQDKRVARGKTPGQRTHYTYLHSAINGYSRLA</sequence>
<keyword evidence="3" id="KW-1185">Reference proteome</keyword>
<evidence type="ECO:0000313" key="2">
    <source>
        <dbReference type="EMBL" id="OXM59800.1"/>
    </source>
</evidence>
<gene>
    <name evidence="2" type="ORF">CF165_45930</name>
</gene>
<evidence type="ECO:0000313" key="3">
    <source>
        <dbReference type="Proteomes" id="UP000215199"/>
    </source>
</evidence>
<evidence type="ECO:0000256" key="1">
    <source>
        <dbReference type="SAM" id="MobiDB-lite"/>
    </source>
</evidence>